<sequence length="441" mass="47961">MTSTALHSWFGPYQPYESGHSPERVAEMLGEAMRISPGGQFPLAAEPVVVPRESYRSLLDATARLLELHRVAVANLAPDTAGRMTALKADPALFPRFTADEAFELGHATDVARADVMIGADGPRFLEFNVGASVGCMAQFERLRRAWRDLASEAGKPVLTGTDLYAPLAEVLKRSCKELGVGPEVLLIDTSDDLQTTSAYVDAQLGLLREHGVHARFTELRDLGRVEDLGNVLGVVQFSEGEAARFGWDISPLASAMGAGLTAVPSQTARLLDTKKVLALLSEGLPWMTGDDRDLVRRFVPWSRVTGDRQVTWRGQAHDLPRLLLNRPELFVLKLAAGLYSDDVYFGATATDREWRQLVATATETEDYIAQELVEPLRPPMAVLLDESGRTETVRAKMVVSPFCVGGVATGCYVRFNTAATPGILSVHDGLMRGCLLGEPS</sequence>
<reference evidence="1 2" key="1">
    <citation type="submission" date="2016-10" db="EMBL/GenBank/DDBJ databases">
        <authorList>
            <person name="de Groot N.N."/>
        </authorList>
    </citation>
    <scope>NUCLEOTIDE SEQUENCE [LARGE SCALE GENOMIC DNA]</scope>
    <source>
        <strain evidence="1 2">CPCC 202699</strain>
    </source>
</reference>
<dbReference type="STRING" id="589385.SAMN05421504_101752"/>
<proteinExistence type="predicted"/>
<dbReference type="Proteomes" id="UP000199515">
    <property type="component" value="Unassembled WGS sequence"/>
</dbReference>
<dbReference type="SUPFAM" id="SSF56059">
    <property type="entry name" value="Glutathione synthetase ATP-binding domain-like"/>
    <property type="match status" value="1"/>
</dbReference>
<dbReference type="OrthoDB" id="5486793at2"/>
<evidence type="ECO:0000313" key="2">
    <source>
        <dbReference type="Proteomes" id="UP000199515"/>
    </source>
</evidence>
<name>A0A1H2U0V6_9PSEU</name>
<organism evidence="1 2">
    <name type="scientific">Amycolatopsis xylanica</name>
    <dbReference type="NCBI Taxonomy" id="589385"/>
    <lineage>
        <taxon>Bacteria</taxon>
        <taxon>Bacillati</taxon>
        <taxon>Actinomycetota</taxon>
        <taxon>Actinomycetes</taxon>
        <taxon>Pseudonocardiales</taxon>
        <taxon>Pseudonocardiaceae</taxon>
        <taxon>Amycolatopsis</taxon>
    </lineage>
</organism>
<accession>A0A1H2U0V6</accession>
<keyword evidence="2" id="KW-1185">Reference proteome</keyword>
<protein>
    <recommendedName>
        <fullName evidence="3">Circularly permuted type 2 ATP-grasp protein</fullName>
    </recommendedName>
</protein>
<dbReference type="EMBL" id="FNON01000001">
    <property type="protein sequence ID" value="SDW49852.1"/>
    <property type="molecule type" value="Genomic_DNA"/>
</dbReference>
<dbReference type="AlphaFoldDB" id="A0A1H2U0V6"/>
<gene>
    <name evidence="1" type="ORF">SAMN05421504_101752</name>
</gene>
<dbReference type="RefSeq" id="WP_143046972.1">
    <property type="nucleotide sequence ID" value="NZ_FNON01000001.1"/>
</dbReference>
<evidence type="ECO:0008006" key="3">
    <source>
        <dbReference type="Google" id="ProtNLM"/>
    </source>
</evidence>
<evidence type="ECO:0000313" key="1">
    <source>
        <dbReference type="EMBL" id="SDW49852.1"/>
    </source>
</evidence>